<keyword evidence="10 11" id="KW-0961">Cell wall biogenesis/degradation</keyword>
<name>A0A2R8A819_9RHOB</name>
<dbReference type="InterPro" id="IPR011812">
    <property type="entry name" value="Pep_trsgly"/>
</dbReference>
<sequence>MLRAGASGGDILTKKKFRPLRWLFRWWVRIVFLCTVAGFLLVGAGRWAIPPITHTQWAEQQRLGGIARTWLPLDKTGEMAAAVIAAEDVEFCNHAGFDIDAIRDALGDGRRRGASTLSQQVAKNVYLWQDASWLRKGLEAAITAVIELTWPKSRIIEVYLNVAETGTGVFGAEAAAQHWFGVRARDLSAQQAAYIAAILPNPRGRSANPQSNFIAERGRAIYGGMRIIARDGRLDCLTEG</sequence>
<keyword evidence="8 11" id="KW-1133">Transmembrane helix</keyword>
<reference evidence="13 14" key="1">
    <citation type="submission" date="2018-03" db="EMBL/GenBank/DDBJ databases">
        <authorList>
            <person name="Keele B.F."/>
        </authorList>
    </citation>
    <scope>NUCLEOTIDE SEQUENCE [LARGE SCALE GENOMIC DNA]</scope>
    <source>
        <strain evidence="13 14">CeCT 8812</strain>
    </source>
</reference>
<evidence type="ECO:0000256" key="10">
    <source>
        <dbReference type="ARBA" id="ARBA00023316"/>
    </source>
</evidence>
<evidence type="ECO:0000256" key="3">
    <source>
        <dbReference type="ARBA" id="ARBA00022676"/>
    </source>
</evidence>
<feature type="domain" description="Glycosyl transferase family 51" evidence="12">
    <location>
        <begin position="67"/>
        <end position="223"/>
    </location>
</feature>
<keyword evidence="5 11" id="KW-0812">Transmembrane</keyword>
<gene>
    <name evidence="11 13" type="primary">mtgA</name>
    <name evidence="13" type="ORF">POI8812_00670</name>
</gene>
<evidence type="ECO:0000256" key="5">
    <source>
        <dbReference type="ARBA" id="ARBA00022692"/>
    </source>
</evidence>
<dbReference type="HAMAP" id="MF_00766">
    <property type="entry name" value="PGT_MtgA"/>
    <property type="match status" value="1"/>
</dbReference>
<comment type="subcellular location">
    <subcellularLocation>
        <location evidence="11">Cell inner membrane</location>
        <topology evidence="11">Single-pass membrane protein</topology>
    </subcellularLocation>
</comment>
<evidence type="ECO:0000256" key="7">
    <source>
        <dbReference type="ARBA" id="ARBA00022984"/>
    </source>
</evidence>
<dbReference type="Gene3D" id="1.10.3810.10">
    <property type="entry name" value="Biosynthetic peptidoglycan transglycosylase-like"/>
    <property type="match status" value="1"/>
</dbReference>
<evidence type="ECO:0000256" key="6">
    <source>
        <dbReference type="ARBA" id="ARBA00022960"/>
    </source>
</evidence>
<dbReference type="NCBIfam" id="TIGR02070">
    <property type="entry name" value="mono_pep_trsgly"/>
    <property type="match status" value="1"/>
</dbReference>
<evidence type="ECO:0000259" key="12">
    <source>
        <dbReference type="Pfam" id="PF00912"/>
    </source>
</evidence>
<evidence type="ECO:0000256" key="2">
    <source>
        <dbReference type="ARBA" id="ARBA00022519"/>
    </source>
</evidence>
<dbReference type="SUPFAM" id="SSF53955">
    <property type="entry name" value="Lysozyme-like"/>
    <property type="match status" value="1"/>
</dbReference>
<dbReference type="EMBL" id="OMKW01000001">
    <property type="protein sequence ID" value="SPF28372.1"/>
    <property type="molecule type" value="Genomic_DNA"/>
</dbReference>
<evidence type="ECO:0000313" key="13">
    <source>
        <dbReference type="EMBL" id="SPF28372.1"/>
    </source>
</evidence>
<evidence type="ECO:0000256" key="8">
    <source>
        <dbReference type="ARBA" id="ARBA00022989"/>
    </source>
</evidence>
<dbReference type="GO" id="GO:0071555">
    <property type="term" value="P:cell wall organization"/>
    <property type="evidence" value="ECO:0007669"/>
    <property type="project" value="UniProtKB-KW"/>
</dbReference>
<keyword evidence="3 11" id="KW-0328">Glycosyltransferase</keyword>
<protein>
    <recommendedName>
        <fullName evidence="11">Biosynthetic peptidoglycan transglycosylase</fullName>
        <ecNumber evidence="11">2.4.99.28</ecNumber>
    </recommendedName>
    <alternativeName>
        <fullName evidence="11">Glycan polymerase</fullName>
    </alternativeName>
    <alternativeName>
        <fullName evidence="11">Peptidoglycan glycosyltransferase MtgA</fullName>
        <shortName evidence="11">PGT</shortName>
    </alternativeName>
</protein>
<keyword evidence="7 11" id="KW-0573">Peptidoglycan synthesis</keyword>
<dbReference type="InterPro" id="IPR023346">
    <property type="entry name" value="Lysozyme-like_dom_sf"/>
</dbReference>
<evidence type="ECO:0000256" key="1">
    <source>
        <dbReference type="ARBA" id="ARBA00022475"/>
    </source>
</evidence>
<proteinExistence type="inferred from homology"/>
<dbReference type="GO" id="GO:0008955">
    <property type="term" value="F:peptidoglycan glycosyltransferase activity"/>
    <property type="evidence" value="ECO:0007669"/>
    <property type="project" value="UniProtKB-UniRule"/>
</dbReference>
<dbReference type="GO" id="GO:0009252">
    <property type="term" value="P:peptidoglycan biosynthetic process"/>
    <property type="evidence" value="ECO:0007669"/>
    <property type="project" value="UniProtKB-UniRule"/>
</dbReference>
<comment type="similarity">
    <text evidence="11">Belongs to the glycosyltransferase 51 family.</text>
</comment>
<keyword evidence="14" id="KW-1185">Reference proteome</keyword>
<dbReference type="Pfam" id="PF00912">
    <property type="entry name" value="Transgly"/>
    <property type="match status" value="1"/>
</dbReference>
<dbReference type="PANTHER" id="PTHR30400:SF0">
    <property type="entry name" value="BIOSYNTHETIC PEPTIDOGLYCAN TRANSGLYCOSYLASE"/>
    <property type="match status" value="1"/>
</dbReference>
<dbReference type="OrthoDB" id="9766909at2"/>
<feature type="transmembrane region" description="Helical" evidence="11">
    <location>
        <begin position="26"/>
        <end position="49"/>
    </location>
</feature>
<dbReference type="GO" id="GO:0016763">
    <property type="term" value="F:pentosyltransferase activity"/>
    <property type="evidence" value="ECO:0007669"/>
    <property type="project" value="InterPro"/>
</dbReference>
<comment type="function">
    <text evidence="11">Peptidoglycan polymerase that catalyzes glycan chain elongation from lipid-linked precursors.</text>
</comment>
<dbReference type="InterPro" id="IPR001264">
    <property type="entry name" value="Glyco_trans_51"/>
</dbReference>
<keyword evidence="1 11" id="KW-1003">Cell membrane</keyword>
<evidence type="ECO:0000313" key="14">
    <source>
        <dbReference type="Proteomes" id="UP000244932"/>
    </source>
</evidence>
<keyword evidence="4 11" id="KW-0808">Transferase</keyword>
<dbReference type="EC" id="2.4.99.28" evidence="11"/>
<evidence type="ECO:0000256" key="4">
    <source>
        <dbReference type="ARBA" id="ARBA00022679"/>
    </source>
</evidence>
<accession>A0A2R8A819</accession>
<organism evidence="13 14">
    <name type="scientific">Pontivivens insulae</name>
    <dbReference type="NCBI Taxonomy" id="1639689"/>
    <lineage>
        <taxon>Bacteria</taxon>
        <taxon>Pseudomonadati</taxon>
        <taxon>Pseudomonadota</taxon>
        <taxon>Alphaproteobacteria</taxon>
        <taxon>Rhodobacterales</taxon>
        <taxon>Paracoccaceae</taxon>
        <taxon>Pontivivens</taxon>
    </lineage>
</organism>
<dbReference type="GO" id="GO:0008360">
    <property type="term" value="P:regulation of cell shape"/>
    <property type="evidence" value="ECO:0007669"/>
    <property type="project" value="UniProtKB-KW"/>
</dbReference>
<dbReference type="InterPro" id="IPR036950">
    <property type="entry name" value="PBP_transglycosylase"/>
</dbReference>
<keyword evidence="2 11" id="KW-0997">Cell inner membrane</keyword>
<dbReference type="RefSeq" id="WP_108781083.1">
    <property type="nucleotide sequence ID" value="NZ_OMKW01000001.1"/>
</dbReference>
<dbReference type="AlphaFoldDB" id="A0A2R8A819"/>
<evidence type="ECO:0000256" key="11">
    <source>
        <dbReference type="HAMAP-Rule" id="MF_00766"/>
    </source>
</evidence>
<keyword evidence="9 11" id="KW-0472">Membrane</keyword>
<comment type="pathway">
    <text evidence="11">Cell wall biogenesis; peptidoglycan biosynthesis.</text>
</comment>
<dbReference type="Proteomes" id="UP000244932">
    <property type="component" value="Unassembled WGS sequence"/>
</dbReference>
<dbReference type="GO" id="GO:0009274">
    <property type="term" value="C:peptidoglycan-based cell wall"/>
    <property type="evidence" value="ECO:0007669"/>
    <property type="project" value="InterPro"/>
</dbReference>
<evidence type="ECO:0000256" key="9">
    <source>
        <dbReference type="ARBA" id="ARBA00023136"/>
    </source>
</evidence>
<comment type="catalytic activity">
    <reaction evidence="11">
        <text>[GlcNAc-(1-&gt;4)-Mur2Ac(oyl-L-Ala-gamma-D-Glu-L-Lys-D-Ala-D-Ala)](n)-di-trans,octa-cis-undecaprenyl diphosphate + beta-D-GlcNAc-(1-&gt;4)-Mur2Ac(oyl-L-Ala-gamma-D-Glu-L-Lys-D-Ala-D-Ala)-di-trans,octa-cis-undecaprenyl diphosphate = [GlcNAc-(1-&gt;4)-Mur2Ac(oyl-L-Ala-gamma-D-Glu-L-Lys-D-Ala-D-Ala)](n+1)-di-trans,octa-cis-undecaprenyl diphosphate + di-trans,octa-cis-undecaprenyl diphosphate + H(+)</text>
        <dbReference type="Rhea" id="RHEA:23708"/>
        <dbReference type="Rhea" id="RHEA-COMP:9602"/>
        <dbReference type="Rhea" id="RHEA-COMP:9603"/>
        <dbReference type="ChEBI" id="CHEBI:15378"/>
        <dbReference type="ChEBI" id="CHEBI:58405"/>
        <dbReference type="ChEBI" id="CHEBI:60033"/>
        <dbReference type="ChEBI" id="CHEBI:78435"/>
        <dbReference type="EC" id="2.4.99.28"/>
    </reaction>
</comment>
<dbReference type="GO" id="GO:0005886">
    <property type="term" value="C:plasma membrane"/>
    <property type="evidence" value="ECO:0007669"/>
    <property type="project" value="UniProtKB-SubCell"/>
</dbReference>
<dbReference type="UniPathway" id="UPA00219"/>
<dbReference type="PANTHER" id="PTHR30400">
    <property type="entry name" value="MONOFUNCTIONAL BIOSYNTHETIC PEPTIDOGLYCAN TRANSGLYCOSYLASE"/>
    <property type="match status" value="1"/>
</dbReference>
<keyword evidence="6 11" id="KW-0133">Cell shape</keyword>